<dbReference type="RefSeq" id="WP_013279883.1">
    <property type="nucleotide sequence ID" value="NC_014387.1"/>
</dbReference>
<reference evidence="2 3" key="1">
    <citation type="journal article" date="2010" name="PLoS ONE">
        <title>The glycobiome of the rumen bacterium Butyrivibrio proteoclasticus B316(T) highlights adaptation to a polysaccharide-rich environment.</title>
        <authorList>
            <person name="Kelly W.J."/>
            <person name="Leahy S.C."/>
            <person name="Altermann E."/>
            <person name="Yeoman C.J."/>
            <person name="Dunne J.C."/>
            <person name="Kong Z."/>
            <person name="Pacheco D.M."/>
            <person name="Li D."/>
            <person name="Noel S.J."/>
            <person name="Moon C.D."/>
            <person name="Cookson A.L."/>
            <person name="Attwood G.T."/>
        </authorList>
    </citation>
    <scope>NUCLEOTIDE SEQUENCE [LARGE SCALE GENOMIC DNA]</scope>
    <source>
        <strain evidence="3">ATCC 51982 / DSM 14932 / B316</strain>
    </source>
</reference>
<dbReference type="SUPFAM" id="SSF64518">
    <property type="entry name" value="Phase 1 flagellin"/>
    <property type="match status" value="1"/>
</dbReference>
<name>E0S025_BUTPB</name>
<keyword evidence="2" id="KW-0969">Cilium</keyword>
<keyword evidence="2" id="KW-0282">Flagellum</keyword>
<dbReference type="PANTHER" id="PTHR42792:SF1">
    <property type="entry name" value="FLAGELLAR HOOK-ASSOCIATED PROTEIN 3"/>
    <property type="match status" value="1"/>
</dbReference>
<dbReference type="PANTHER" id="PTHR42792">
    <property type="entry name" value="FLAGELLIN"/>
    <property type="match status" value="1"/>
</dbReference>
<dbReference type="GO" id="GO:0009288">
    <property type="term" value="C:bacterial-type flagellum"/>
    <property type="evidence" value="ECO:0007669"/>
    <property type="project" value="InterPro"/>
</dbReference>
<dbReference type="AlphaFoldDB" id="E0S025"/>
<keyword evidence="3" id="KW-1185">Reference proteome</keyword>
<dbReference type="EMBL" id="CP001810">
    <property type="protein sequence ID" value="ADL33226.1"/>
    <property type="molecule type" value="Genomic_DNA"/>
</dbReference>
<dbReference type="eggNOG" id="COG1344">
    <property type="taxonomic scope" value="Bacteria"/>
</dbReference>
<protein>
    <submittedName>
        <fullName evidence="2">Flagellar hook-associated protein FlgL</fullName>
    </submittedName>
</protein>
<dbReference type="STRING" id="515622.bpr_I0479"/>
<dbReference type="KEGG" id="bpb:bpr_I0479"/>
<evidence type="ECO:0000313" key="3">
    <source>
        <dbReference type="Proteomes" id="UP000001299"/>
    </source>
</evidence>
<gene>
    <name evidence="2" type="primary">flgL</name>
    <name evidence="2" type="ordered locus">bpr_I0479</name>
</gene>
<dbReference type="GO" id="GO:0005198">
    <property type="term" value="F:structural molecule activity"/>
    <property type="evidence" value="ECO:0007669"/>
    <property type="project" value="InterPro"/>
</dbReference>
<proteinExistence type="predicted"/>
<organism evidence="2 3">
    <name type="scientific">Butyrivibrio proteoclasticus (strain ATCC 51982 / DSM 14932 / B316)</name>
    <name type="common">Clostridium proteoclasticum</name>
    <dbReference type="NCBI Taxonomy" id="515622"/>
    <lineage>
        <taxon>Bacteria</taxon>
        <taxon>Bacillati</taxon>
        <taxon>Bacillota</taxon>
        <taxon>Clostridia</taxon>
        <taxon>Lachnospirales</taxon>
        <taxon>Lachnospiraceae</taxon>
        <taxon>Butyrivibrio</taxon>
    </lineage>
</organism>
<sequence>MRITNKIMQNNSLYNINNNKITEDQLNTMMSTGKKLTRPSDDPVIAIRALRLRSNVTQLSQYYEKNAKDAESWLNVTADALSTITAVLTDSVKQATKGSRMDLTLDDLDTIITQMDALAKEYYSTGNVDYAGRYVFTGYRTDTALTFDKTTTADYTDINDEFNASIISDSKRILGKYKLDSATVLDKTEADAVLENSIVERTVGRIRLSYDNLNYIEPNNANGITNEAMLKYRENLVQPATSSVSSTTDVINVTFKTVDGVTRTATIPINDDGQYKITNEEDGVSYTATTELDGSYMVTVRDISGNIMGKIPVSKDGVMGDLDPTLSIQSGDTSIETKQVSTLTYTDDSNKTVSMRLPLLPAIGQTYEIELDKEGFVATVNSDGTYTVRNTRNTQNTDGSYSNEVINVTANGSVNSSYKETTIAITSEDDNIIYATSKEADIDAAYEKLHNGEVMAVLNAATGEILLNDKLKDKLSTLPDLINAKSIDVVYDKKEWVSGDIRPENLFNCTYTDANGKNILYNRGSAGHDIAYDVGFAQSVVVNTTASEVFTTSVKRDVQDLSKMLSELKQIDGTIKTLKEKLGVATSDEQKSVINAEIDSARKAYNYLRNEMQKEFEHKITSNQKSLDVANIAVTNNGTRSKRLDLINQRLMNQTTTFKTLQSENEDIDLAETATQLTTAQVTYEASLMATGKISQSSLINFI</sequence>
<evidence type="ECO:0000259" key="1">
    <source>
        <dbReference type="Pfam" id="PF00669"/>
    </source>
</evidence>
<keyword evidence="2" id="KW-0966">Cell projection</keyword>
<dbReference type="InterPro" id="IPR001029">
    <property type="entry name" value="Flagellin_N"/>
</dbReference>
<accession>E0S025</accession>
<dbReference type="HOGENOM" id="CLU_024437_4_0_9"/>
<evidence type="ECO:0000313" key="2">
    <source>
        <dbReference type="EMBL" id="ADL33226.1"/>
    </source>
</evidence>
<dbReference type="InterPro" id="IPR001492">
    <property type="entry name" value="Flagellin"/>
</dbReference>
<dbReference type="Proteomes" id="UP000001299">
    <property type="component" value="Chromosome 1"/>
</dbReference>
<dbReference type="Pfam" id="PF00669">
    <property type="entry name" value="Flagellin_N"/>
    <property type="match status" value="1"/>
</dbReference>
<dbReference type="Gene3D" id="1.20.1330.10">
    <property type="entry name" value="f41 fragment of flagellin, N-terminal domain"/>
    <property type="match status" value="2"/>
</dbReference>
<feature type="domain" description="Flagellin N-terminal" evidence="1">
    <location>
        <begin position="3"/>
        <end position="141"/>
    </location>
</feature>